<evidence type="ECO:0000313" key="5">
    <source>
        <dbReference type="Proteomes" id="UP001180842"/>
    </source>
</evidence>
<dbReference type="InterPro" id="IPR001611">
    <property type="entry name" value="Leu-rich_rpt"/>
</dbReference>
<feature type="domain" description="Mga helix-turn-helix" evidence="3">
    <location>
        <begin position="73"/>
        <end position="158"/>
    </location>
</feature>
<evidence type="ECO:0000256" key="2">
    <source>
        <dbReference type="ARBA" id="ARBA00023163"/>
    </source>
</evidence>
<dbReference type="PANTHER" id="PTHR30185">
    <property type="entry name" value="CRYPTIC BETA-GLUCOSIDE BGL OPERON ANTITERMINATOR"/>
    <property type="match status" value="1"/>
</dbReference>
<accession>A0AAE4I0W4</accession>
<dbReference type="PANTHER" id="PTHR30185:SF13">
    <property type="entry name" value="LICABCH OPERON REGULATOR-RELATED"/>
    <property type="match status" value="1"/>
</dbReference>
<gene>
    <name evidence="4" type="ORF">P7H00_04055</name>
</gene>
<organism evidence="4 5">
    <name type="scientific">Enterococcus pseudoavium</name>
    <dbReference type="NCBI Taxonomy" id="44007"/>
    <lineage>
        <taxon>Bacteria</taxon>
        <taxon>Bacillati</taxon>
        <taxon>Bacillota</taxon>
        <taxon>Bacilli</taxon>
        <taxon>Lactobacillales</taxon>
        <taxon>Enterococcaceae</taxon>
        <taxon>Enterococcus</taxon>
    </lineage>
</organism>
<dbReference type="RefSeq" id="WP_311796661.1">
    <property type="nucleotide sequence ID" value="NZ_JARQAI010000003.1"/>
</dbReference>
<dbReference type="InterPro" id="IPR007737">
    <property type="entry name" value="Mga_HTH"/>
</dbReference>
<sequence length="457" mass="53729">MFTKEIYWQLQLVMFLDQKDDWCSGTELAKMSGLSINTVQKYLDRLQELANEFSDVTLEKHHKYGIRLSRKPNFPLQRLLREIIRQSSGVSFIEELLLHGKIDARTFCEKNYISLSTFRRRSAILEEQLKPLGLELATDSPLRMIGPEHQIRYLFFQYLWTIYRGIKELPWEIEERMAYPIEQLSDLFTVKFTNVQRSQLGVLLFVFEHRIKSDPTNSEMWEPMLKAPSLFSHWSLSDWGMFLFFLKIFPIFWNLEDSNSFVKIPPQIQQRVATQSRQWQQLFEHDFTVVIEGKGEFANKLEHLFLFNNYLIEVQSLTGLFPIVDEEYLQTIVPQYMALFSKFIQNVRNKIDDRNPRVTELFSLLLSNTIVPYLSYRPVVKFFLLSDLGQTFEAMQKELLIAGLSSDYQVTFVQSEAEADLILSNMPTHYSKSLQICSTINARDLRLIRQALKSSSN</sequence>
<dbReference type="InterPro" id="IPR050661">
    <property type="entry name" value="BglG_antiterminators"/>
</dbReference>
<evidence type="ECO:0000256" key="1">
    <source>
        <dbReference type="ARBA" id="ARBA00023015"/>
    </source>
</evidence>
<dbReference type="SUPFAM" id="SSF46785">
    <property type="entry name" value="Winged helix' DNA-binding domain"/>
    <property type="match status" value="1"/>
</dbReference>
<dbReference type="PROSITE" id="PS51450">
    <property type="entry name" value="LRR"/>
    <property type="match status" value="1"/>
</dbReference>
<dbReference type="EMBL" id="JARQAI010000003">
    <property type="protein sequence ID" value="MDT2736312.1"/>
    <property type="molecule type" value="Genomic_DNA"/>
</dbReference>
<name>A0AAE4I0W4_9ENTE</name>
<dbReference type="InterPro" id="IPR036388">
    <property type="entry name" value="WH-like_DNA-bd_sf"/>
</dbReference>
<dbReference type="Gene3D" id="1.10.10.10">
    <property type="entry name" value="Winged helix-like DNA-binding domain superfamily/Winged helix DNA-binding domain"/>
    <property type="match status" value="2"/>
</dbReference>
<evidence type="ECO:0000313" key="4">
    <source>
        <dbReference type="EMBL" id="MDT2736312.1"/>
    </source>
</evidence>
<dbReference type="Pfam" id="PF05043">
    <property type="entry name" value="Mga"/>
    <property type="match status" value="1"/>
</dbReference>
<comment type="caution">
    <text evidence="4">The sequence shown here is derived from an EMBL/GenBank/DDBJ whole genome shotgun (WGS) entry which is preliminary data.</text>
</comment>
<proteinExistence type="predicted"/>
<reference evidence="4" key="1">
    <citation type="submission" date="2023-03" db="EMBL/GenBank/DDBJ databases">
        <authorList>
            <person name="Shen W."/>
            <person name="Cai J."/>
        </authorList>
    </citation>
    <scope>NUCLEOTIDE SEQUENCE</scope>
    <source>
        <strain evidence="4">P69-2</strain>
    </source>
</reference>
<dbReference type="AlphaFoldDB" id="A0AAE4I0W4"/>
<protein>
    <submittedName>
        <fullName evidence="4">Helix-turn-helix domain-containing protein</fullName>
    </submittedName>
</protein>
<keyword evidence="1" id="KW-0805">Transcription regulation</keyword>
<dbReference type="Proteomes" id="UP001180842">
    <property type="component" value="Unassembled WGS sequence"/>
</dbReference>
<dbReference type="InterPro" id="IPR036390">
    <property type="entry name" value="WH_DNA-bd_sf"/>
</dbReference>
<keyword evidence="2" id="KW-0804">Transcription</keyword>
<evidence type="ECO:0000259" key="3">
    <source>
        <dbReference type="Pfam" id="PF05043"/>
    </source>
</evidence>